<name>A0ABS6KGM3_9MYCO</name>
<gene>
    <name evidence="2" type="ORF">FR943_02475</name>
</gene>
<dbReference type="RefSeq" id="WP_217154680.1">
    <property type="nucleotide sequence ID" value="NZ_VOMB01000002.1"/>
</dbReference>
<comment type="caution">
    <text evidence="2">The sequence shown here is derived from an EMBL/GenBank/DDBJ whole genome shotgun (WGS) entry which is preliminary data.</text>
</comment>
<evidence type="ECO:0000256" key="1">
    <source>
        <dbReference type="SAM" id="Phobius"/>
    </source>
</evidence>
<dbReference type="EMBL" id="VOMB01000002">
    <property type="protein sequence ID" value="MBU9762719.1"/>
    <property type="molecule type" value="Genomic_DNA"/>
</dbReference>
<keyword evidence="1" id="KW-1133">Transmembrane helix</keyword>
<dbReference type="Proteomes" id="UP000812982">
    <property type="component" value="Unassembled WGS sequence"/>
</dbReference>
<protein>
    <submittedName>
        <fullName evidence="2">Uncharacterized protein</fullName>
    </submittedName>
</protein>
<sequence>MIHYPPDIVDKLQPQHSFLDWLYSPAGATVCAAVVAAAAIYYTRKNTRDQIAHQRHAEALKARRDALVAADEARQEQYEAVRNLVDSRVRTGISPDADLLAYNEAERASRRAQYKLKLFGYDETVVDKYEAVRKAARVIRDDNIADTASDEWVGYKAAAGEMNKQLSWLVKNLEQDGPVPDAVG</sequence>
<reference evidence="2 3" key="1">
    <citation type="journal article" date="2021" name="Sci. Rep.">
        <title>Phenotypic and genomic hallmarks of a novel, potentially pathogenic rapidly growing Mycobacterium species related to the Mycobacterium fortuitum complex.</title>
        <authorList>
            <person name="Gharbi R."/>
            <person name="Khanna V."/>
            <person name="Frigui W."/>
            <person name="Mhenni B."/>
            <person name="Brosch R."/>
            <person name="Mardassi H."/>
        </authorList>
    </citation>
    <scope>NUCLEOTIDE SEQUENCE [LARGE SCALE GENOMIC DNA]</scope>
    <source>
        <strain evidence="2 3">TNTM28</strain>
    </source>
</reference>
<keyword evidence="3" id="KW-1185">Reference proteome</keyword>
<feature type="transmembrane region" description="Helical" evidence="1">
    <location>
        <begin position="21"/>
        <end position="42"/>
    </location>
</feature>
<proteinExistence type="predicted"/>
<evidence type="ECO:0000313" key="3">
    <source>
        <dbReference type="Proteomes" id="UP000812982"/>
    </source>
</evidence>
<keyword evidence="1" id="KW-0812">Transmembrane</keyword>
<accession>A0ABS6KGM3</accession>
<keyword evidence="1" id="KW-0472">Membrane</keyword>
<organism evidence="2 3">
    <name type="scientific">[Mycobacterium] fortunisiensis</name>
    <dbReference type="NCBI Taxonomy" id="2600579"/>
    <lineage>
        <taxon>Bacteria</taxon>
        <taxon>Bacillati</taxon>
        <taxon>Actinomycetota</taxon>
        <taxon>Actinomycetes</taxon>
        <taxon>Mycobacteriales</taxon>
        <taxon>Mycobacteriaceae</taxon>
        <taxon>Mycolicibacterium</taxon>
    </lineage>
</organism>
<evidence type="ECO:0000313" key="2">
    <source>
        <dbReference type="EMBL" id="MBU9762719.1"/>
    </source>
</evidence>